<dbReference type="CDD" id="cd01189">
    <property type="entry name" value="INT_ICEBs1_C_like"/>
    <property type="match status" value="1"/>
</dbReference>
<gene>
    <name evidence="9" type="ORF">LKD37_12200</name>
</gene>
<keyword evidence="10" id="KW-1185">Reference proteome</keyword>
<dbReference type="Proteomes" id="UP001199319">
    <property type="component" value="Unassembled WGS sequence"/>
</dbReference>
<dbReference type="InterPro" id="IPR010998">
    <property type="entry name" value="Integrase_recombinase_N"/>
</dbReference>
<dbReference type="InterPro" id="IPR044068">
    <property type="entry name" value="CB"/>
</dbReference>
<evidence type="ECO:0000256" key="5">
    <source>
        <dbReference type="ARBA" id="ARBA00023172"/>
    </source>
</evidence>
<dbReference type="PANTHER" id="PTHR30349:SF91">
    <property type="entry name" value="INTA PROTEIN"/>
    <property type="match status" value="1"/>
</dbReference>
<comment type="caution">
    <text evidence="9">The sequence shown here is derived from an EMBL/GenBank/DDBJ whole genome shotgun (WGS) entry which is preliminary data.</text>
</comment>
<name>A0AAE3AHU9_9FIRM</name>
<dbReference type="GO" id="GO:0003677">
    <property type="term" value="F:DNA binding"/>
    <property type="evidence" value="ECO:0007669"/>
    <property type="project" value="UniProtKB-UniRule"/>
</dbReference>
<dbReference type="InterPro" id="IPR011010">
    <property type="entry name" value="DNA_brk_join_enz"/>
</dbReference>
<evidence type="ECO:0000256" key="3">
    <source>
        <dbReference type="ARBA" id="ARBA00022908"/>
    </source>
</evidence>
<sequence>MVAGHMTKKNGYWYLILMVRDETGRLKQKWISTHLRVEGNKKKAEAMLLAARREYTDLAEIQKRSNDILVSHYLTTWVEGCRGKVSIGTYEEYKNCINNRIVPYFEERNILLLDLKPADVLDYYNSLYAKGLTGNTVLHYHVLLRRALKEASMRGLIQNDPTDVIPRPKKGQSVADCYSPEECRKLLDALHGDPLELPITLAVLYGLRRSEVLGLRWSAIDFKRATIMISHSVTSSVINGKRQMIAKDKLKRKSSFRTLPLMPQVAAMLQKVAIQRYGIQPPPNGDYICVNGVGQLLTPDYLSEHFKTILAKNNLRRIRFHDLRHSCANLLISARVPLIEVQQWLGHSSLSTTADLYVHLEYAAKEQNAHVISQMLL</sequence>
<dbReference type="SUPFAM" id="SSF56349">
    <property type="entry name" value="DNA breaking-rejoining enzymes"/>
    <property type="match status" value="1"/>
</dbReference>
<dbReference type="InterPro" id="IPR013762">
    <property type="entry name" value="Integrase-like_cat_sf"/>
</dbReference>
<evidence type="ECO:0000313" key="9">
    <source>
        <dbReference type="EMBL" id="MCC2130260.1"/>
    </source>
</evidence>
<dbReference type="RefSeq" id="WP_349048742.1">
    <property type="nucleotide sequence ID" value="NZ_JBBNJF010000202.1"/>
</dbReference>
<dbReference type="GO" id="GO:0006310">
    <property type="term" value="P:DNA recombination"/>
    <property type="evidence" value="ECO:0007669"/>
    <property type="project" value="UniProtKB-KW"/>
</dbReference>
<dbReference type="InterPro" id="IPR004107">
    <property type="entry name" value="Integrase_SAM-like_N"/>
</dbReference>
<protein>
    <submittedName>
        <fullName evidence="9">Site-specific integrase</fullName>
    </submittedName>
</protein>
<dbReference type="Pfam" id="PF00589">
    <property type="entry name" value="Phage_integrase"/>
    <property type="match status" value="1"/>
</dbReference>
<feature type="domain" description="Core-binding (CB)" evidence="8">
    <location>
        <begin position="64"/>
        <end position="152"/>
    </location>
</feature>
<evidence type="ECO:0000259" key="7">
    <source>
        <dbReference type="PROSITE" id="PS51898"/>
    </source>
</evidence>
<accession>A0AAE3AHU9</accession>
<keyword evidence="3" id="KW-0229">DNA integration</keyword>
<dbReference type="PROSITE" id="PS51898">
    <property type="entry name" value="TYR_RECOMBINASE"/>
    <property type="match status" value="1"/>
</dbReference>
<feature type="domain" description="Tyr recombinase" evidence="7">
    <location>
        <begin position="173"/>
        <end position="373"/>
    </location>
</feature>
<evidence type="ECO:0000259" key="8">
    <source>
        <dbReference type="PROSITE" id="PS51900"/>
    </source>
</evidence>
<dbReference type="Gene3D" id="1.10.150.130">
    <property type="match status" value="1"/>
</dbReference>
<proteinExistence type="inferred from homology"/>
<organism evidence="9 10">
    <name type="scientific">Brotocaccenecus cirricatena</name>
    <dbReference type="NCBI Taxonomy" id="3064195"/>
    <lineage>
        <taxon>Bacteria</taxon>
        <taxon>Bacillati</taxon>
        <taxon>Bacillota</taxon>
        <taxon>Clostridia</taxon>
        <taxon>Eubacteriales</taxon>
        <taxon>Oscillospiraceae</taxon>
        <taxon>Brotocaccenecus</taxon>
    </lineage>
</organism>
<dbReference type="Gene3D" id="1.10.443.10">
    <property type="entry name" value="Intergrase catalytic core"/>
    <property type="match status" value="1"/>
</dbReference>
<dbReference type="PANTHER" id="PTHR30349">
    <property type="entry name" value="PHAGE INTEGRASE-RELATED"/>
    <property type="match status" value="1"/>
</dbReference>
<evidence type="ECO:0000256" key="2">
    <source>
        <dbReference type="ARBA" id="ARBA00008857"/>
    </source>
</evidence>
<dbReference type="InterPro" id="IPR050090">
    <property type="entry name" value="Tyrosine_recombinase_XerCD"/>
</dbReference>
<evidence type="ECO:0000256" key="4">
    <source>
        <dbReference type="ARBA" id="ARBA00023125"/>
    </source>
</evidence>
<dbReference type="InterPro" id="IPR002104">
    <property type="entry name" value="Integrase_catalytic"/>
</dbReference>
<evidence type="ECO:0000256" key="6">
    <source>
        <dbReference type="PROSITE-ProRule" id="PRU01248"/>
    </source>
</evidence>
<dbReference type="EMBL" id="JAJEPW010000041">
    <property type="protein sequence ID" value="MCC2130260.1"/>
    <property type="molecule type" value="Genomic_DNA"/>
</dbReference>
<evidence type="ECO:0000313" key="10">
    <source>
        <dbReference type="Proteomes" id="UP001199319"/>
    </source>
</evidence>
<keyword evidence="4 6" id="KW-0238">DNA-binding</keyword>
<dbReference type="AlphaFoldDB" id="A0AAE3AHU9"/>
<keyword evidence="5" id="KW-0233">DNA recombination</keyword>
<comment type="function">
    <text evidence="1">Site-specific tyrosine recombinase, which acts by catalyzing the cutting and rejoining of the recombining DNA molecules.</text>
</comment>
<dbReference type="Pfam" id="PF14659">
    <property type="entry name" value="Phage_int_SAM_3"/>
    <property type="match status" value="1"/>
</dbReference>
<evidence type="ECO:0000256" key="1">
    <source>
        <dbReference type="ARBA" id="ARBA00003283"/>
    </source>
</evidence>
<comment type="similarity">
    <text evidence="2">Belongs to the 'phage' integrase family.</text>
</comment>
<dbReference type="PROSITE" id="PS51900">
    <property type="entry name" value="CB"/>
    <property type="match status" value="1"/>
</dbReference>
<dbReference type="GO" id="GO:0015074">
    <property type="term" value="P:DNA integration"/>
    <property type="evidence" value="ECO:0007669"/>
    <property type="project" value="UniProtKB-KW"/>
</dbReference>
<reference evidence="9" key="1">
    <citation type="submission" date="2021-10" db="EMBL/GenBank/DDBJ databases">
        <title>Anaerobic single-cell dispensing facilitates the cultivation of human gut bacteria.</title>
        <authorList>
            <person name="Afrizal A."/>
        </authorList>
    </citation>
    <scope>NUCLEOTIDE SEQUENCE</scope>
    <source>
        <strain evidence="9">CLA-AA-H272</strain>
    </source>
</reference>